<dbReference type="PANTHER" id="PTHR12302:SF26">
    <property type="entry name" value="BLR1266 PROTEIN"/>
    <property type="match status" value="1"/>
</dbReference>
<evidence type="ECO:0000259" key="1">
    <source>
        <dbReference type="PROSITE" id="PS50830"/>
    </source>
</evidence>
<dbReference type="GO" id="GO:0004519">
    <property type="term" value="F:endonuclease activity"/>
    <property type="evidence" value="ECO:0007669"/>
    <property type="project" value="UniProtKB-KW"/>
</dbReference>
<accession>A0ABV2HWY3</accession>
<keyword evidence="2" id="KW-0255">Endonuclease</keyword>
<dbReference type="RefSeq" id="WP_354416368.1">
    <property type="nucleotide sequence ID" value="NZ_JBEPLM010000009.1"/>
</dbReference>
<feature type="domain" description="TNase-like" evidence="1">
    <location>
        <begin position="40"/>
        <end position="161"/>
    </location>
</feature>
<sequence>MTVAAAGALAAQTAMQHSDSLPEINASNWVGPKPQPITGVASVIDGDTIEVHGQRIRFNGIDAPESKQYCEDAKGFEYPCGRRSAEALDSFLAASKPVQCTFVTWDGYHRFVGDCRRADGVSVAAWMVEHGQALDWPRYNHGAYAAQQAKAEAAKVGLWVGNFEAPWDWRTLHSSLDAPSSRPLDTVGRKLISQSGGYSCEPRRYCSQIS</sequence>
<dbReference type="PROSITE" id="PS50830">
    <property type="entry name" value="TNASE_3"/>
    <property type="match status" value="1"/>
</dbReference>
<comment type="caution">
    <text evidence="2">The sequence shown here is derived from an EMBL/GenBank/DDBJ whole genome shotgun (WGS) entry which is preliminary data.</text>
</comment>
<organism evidence="2 3">
    <name type="scientific">Mesorhizobium shonense</name>
    <dbReference type="NCBI Taxonomy" id="1209948"/>
    <lineage>
        <taxon>Bacteria</taxon>
        <taxon>Pseudomonadati</taxon>
        <taxon>Pseudomonadota</taxon>
        <taxon>Alphaproteobacteria</taxon>
        <taxon>Hyphomicrobiales</taxon>
        <taxon>Phyllobacteriaceae</taxon>
        <taxon>Mesorhizobium</taxon>
    </lineage>
</organism>
<dbReference type="SMART" id="SM00318">
    <property type="entry name" value="SNc"/>
    <property type="match status" value="1"/>
</dbReference>
<dbReference type="SUPFAM" id="SSF50199">
    <property type="entry name" value="Staphylococcal nuclease"/>
    <property type="match status" value="1"/>
</dbReference>
<evidence type="ECO:0000313" key="3">
    <source>
        <dbReference type="Proteomes" id="UP001549036"/>
    </source>
</evidence>
<keyword evidence="2" id="KW-0378">Hydrolase</keyword>
<dbReference type="InterPro" id="IPR016071">
    <property type="entry name" value="Staphylococal_nuclease_OB-fold"/>
</dbReference>
<dbReference type="Proteomes" id="UP001549036">
    <property type="component" value="Unassembled WGS sequence"/>
</dbReference>
<dbReference type="Pfam" id="PF00565">
    <property type="entry name" value="SNase"/>
    <property type="match status" value="1"/>
</dbReference>
<dbReference type="InterPro" id="IPR035437">
    <property type="entry name" value="SNase_OB-fold_sf"/>
</dbReference>
<keyword evidence="3" id="KW-1185">Reference proteome</keyword>
<reference evidence="2 3" key="1">
    <citation type="submission" date="2024-06" db="EMBL/GenBank/DDBJ databases">
        <title>Genomic Encyclopedia of Type Strains, Phase IV (KMG-IV): sequencing the most valuable type-strain genomes for metagenomic binning, comparative biology and taxonomic classification.</title>
        <authorList>
            <person name="Goeker M."/>
        </authorList>
    </citation>
    <scope>NUCLEOTIDE SEQUENCE [LARGE SCALE GENOMIC DNA]</scope>
    <source>
        <strain evidence="2 3">DSM 29846</strain>
    </source>
</reference>
<protein>
    <submittedName>
        <fullName evidence="2">Endonuclease YncB(Thermonuclease family)</fullName>
    </submittedName>
</protein>
<gene>
    <name evidence="2" type="ORF">ABID26_004490</name>
</gene>
<dbReference type="EMBL" id="JBEPLM010000009">
    <property type="protein sequence ID" value="MET3595078.1"/>
    <property type="molecule type" value="Genomic_DNA"/>
</dbReference>
<proteinExistence type="predicted"/>
<keyword evidence="2" id="KW-0540">Nuclease</keyword>
<dbReference type="Gene3D" id="2.40.50.90">
    <property type="match status" value="1"/>
</dbReference>
<name>A0ABV2HWY3_9HYPH</name>
<dbReference type="PANTHER" id="PTHR12302">
    <property type="entry name" value="EBNA2 BINDING PROTEIN P100"/>
    <property type="match status" value="1"/>
</dbReference>
<evidence type="ECO:0000313" key="2">
    <source>
        <dbReference type="EMBL" id="MET3595078.1"/>
    </source>
</evidence>